<accession>A0A5C4RU17</accession>
<dbReference type="OrthoDB" id="107650at2"/>
<dbReference type="EMBL" id="SMDR01000001">
    <property type="protein sequence ID" value="TNJ34833.1"/>
    <property type="molecule type" value="Genomic_DNA"/>
</dbReference>
<feature type="coiled-coil region" evidence="9">
    <location>
        <begin position="68"/>
        <end position="129"/>
    </location>
</feature>
<keyword evidence="9" id="KW-0175">Coiled coil</keyword>
<dbReference type="Pfam" id="PF02586">
    <property type="entry name" value="SRAP"/>
    <property type="match status" value="1"/>
</dbReference>
<evidence type="ECO:0000256" key="6">
    <source>
        <dbReference type="ARBA" id="ARBA00023125"/>
    </source>
</evidence>
<keyword evidence="3" id="KW-0227">DNA damage</keyword>
<dbReference type="SUPFAM" id="SSF143081">
    <property type="entry name" value="BB1717-like"/>
    <property type="match status" value="1"/>
</dbReference>
<evidence type="ECO:0000256" key="9">
    <source>
        <dbReference type="SAM" id="Coils"/>
    </source>
</evidence>
<dbReference type="GO" id="GO:0003697">
    <property type="term" value="F:single-stranded DNA binding"/>
    <property type="evidence" value="ECO:0007669"/>
    <property type="project" value="InterPro"/>
</dbReference>
<keyword evidence="11" id="KW-1185">Reference proteome</keyword>
<dbReference type="Gene3D" id="3.90.1680.10">
    <property type="entry name" value="SOS response associated peptidase-like"/>
    <property type="match status" value="1"/>
</dbReference>
<dbReference type="EC" id="3.4.-.-" evidence="8"/>
<evidence type="ECO:0000256" key="3">
    <source>
        <dbReference type="ARBA" id="ARBA00022763"/>
    </source>
</evidence>
<reference evidence="10 11" key="1">
    <citation type="submission" date="2019-03" db="EMBL/GenBank/DDBJ databases">
        <title>Arenimonas daejeonensis sp. nov., isolated from compost.</title>
        <authorList>
            <person name="Jeon C.O."/>
        </authorList>
    </citation>
    <scope>NUCLEOTIDE SEQUENCE [LARGE SCALE GENOMIC DNA]</scope>
    <source>
        <strain evidence="10 11">R29</strain>
    </source>
</reference>
<keyword evidence="2 8" id="KW-0645">Protease</keyword>
<organism evidence="10 11">
    <name type="scientific">Arenimonas terrae</name>
    <dbReference type="NCBI Taxonomy" id="2546226"/>
    <lineage>
        <taxon>Bacteria</taxon>
        <taxon>Pseudomonadati</taxon>
        <taxon>Pseudomonadota</taxon>
        <taxon>Gammaproteobacteria</taxon>
        <taxon>Lysobacterales</taxon>
        <taxon>Lysobacteraceae</taxon>
        <taxon>Arenimonas</taxon>
    </lineage>
</organism>
<keyword evidence="7" id="KW-0456">Lyase</keyword>
<comment type="caution">
    <text evidence="10">The sequence shown here is derived from an EMBL/GenBank/DDBJ whole genome shotgun (WGS) entry which is preliminary data.</text>
</comment>
<dbReference type="GO" id="GO:0006508">
    <property type="term" value="P:proteolysis"/>
    <property type="evidence" value="ECO:0007669"/>
    <property type="project" value="UniProtKB-KW"/>
</dbReference>
<dbReference type="GO" id="GO:0008233">
    <property type="term" value="F:peptidase activity"/>
    <property type="evidence" value="ECO:0007669"/>
    <property type="project" value="UniProtKB-KW"/>
</dbReference>
<keyword evidence="5" id="KW-0190">Covalent protein-DNA linkage</keyword>
<evidence type="ECO:0000256" key="5">
    <source>
        <dbReference type="ARBA" id="ARBA00023124"/>
    </source>
</evidence>
<evidence type="ECO:0000313" key="10">
    <source>
        <dbReference type="EMBL" id="TNJ34833.1"/>
    </source>
</evidence>
<name>A0A5C4RU17_9GAMM</name>
<evidence type="ECO:0000256" key="2">
    <source>
        <dbReference type="ARBA" id="ARBA00022670"/>
    </source>
</evidence>
<dbReference type="PANTHER" id="PTHR13604">
    <property type="entry name" value="DC12-RELATED"/>
    <property type="match status" value="1"/>
</dbReference>
<dbReference type="InterPro" id="IPR003738">
    <property type="entry name" value="SRAP"/>
</dbReference>
<evidence type="ECO:0000256" key="1">
    <source>
        <dbReference type="ARBA" id="ARBA00008136"/>
    </source>
</evidence>
<keyword evidence="4 8" id="KW-0378">Hydrolase</keyword>
<evidence type="ECO:0000256" key="7">
    <source>
        <dbReference type="ARBA" id="ARBA00023239"/>
    </source>
</evidence>
<sequence>MCYSAQIEASYKAFVRKYGAVLDIHEYVRIANRDLKKAREAYKVPKAVALSFVDGSSPAEQEIAAAFLRGLADQVKDEQAEIAALRERLQAAEARLASPRPTKKAADDARIAQRKIEAAERRLAGLQRLDLQPADSRLWPGQFVPVMIVQDGKRLVTPMRYRCRPAYVDEAFEKARPGLYNARLDSLETFWKPLFGHRHAVVLVNSFYERVDRDGKSTEVEFTPDDGEPMLVACLWSDWGDGDERLHSFAIITDEPPPEVRAAGHDRMIVRIQPEDLEAWLNPDPSNLKALYDLFDRRPRPYYSHRVAEEA</sequence>
<dbReference type="AlphaFoldDB" id="A0A5C4RU17"/>
<dbReference type="PANTHER" id="PTHR13604:SF0">
    <property type="entry name" value="ABASIC SITE PROCESSING PROTEIN HMCES"/>
    <property type="match status" value="1"/>
</dbReference>
<evidence type="ECO:0000256" key="4">
    <source>
        <dbReference type="ARBA" id="ARBA00022801"/>
    </source>
</evidence>
<comment type="similarity">
    <text evidence="1 8">Belongs to the SOS response-associated peptidase family.</text>
</comment>
<dbReference type="GO" id="GO:0016829">
    <property type="term" value="F:lyase activity"/>
    <property type="evidence" value="ECO:0007669"/>
    <property type="project" value="UniProtKB-KW"/>
</dbReference>
<dbReference type="GO" id="GO:0106300">
    <property type="term" value="P:protein-DNA covalent cross-linking repair"/>
    <property type="evidence" value="ECO:0007669"/>
    <property type="project" value="InterPro"/>
</dbReference>
<gene>
    <name evidence="10" type="ORF">E1B00_03365</name>
</gene>
<evidence type="ECO:0000313" key="11">
    <source>
        <dbReference type="Proteomes" id="UP000305760"/>
    </source>
</evidence>
<dbReference type="Proteomes" id="UP000305760">
    <property type="component" value="Unassembled WGS sequence"/>
</dbReference>
<protein>
    <recommendedName>
        <fullName evidence="8">Abasic site processing protein</fullName>
        <ecNumber evidence="8">3.4.-.-</ecNumber>
    </recommendedName>
</protein>
<dbReference type="RefSeq" id="WP_139445693.1">
    <property type="nucleotide sequence ID" value="NZ_SMDR01000001.1"/>
</dbReference>
<keyword evidence="6" id="KW-0238">DNA-binding</keyword>
<evidence type="ECO:0000256" key="8">
    <source>
        <dbReference type="RuleBase" id="RU364100"/>
    </source>
</evidence>
<dbReference type="InterPro" id="IPR036590">
    <property type="entry name" value="SRAP-like"/>
</dbReference>
<proteinExistence type="inferred from homology"/>